<accession>A0AC34QB80</accession>
<name>A0AC34QB80_9BILA</name>
<sequence>MVQNVPYFRDKGDSNSSAGWKNSIRHNLSLHSRFMRIQNEGAGKSSWWVINPDAKPGRNPRRRAATMESATKTVLDKKRRGARKLLDKKRRGARKRVELSNTTMSSLRSTTSSAIGSTNSIITTHDIYNDQDDALNSNFDTFRGRTQSNLSTIGNTTRISPTLEQFDDFDFPPPTWSLSNQERSSNPEVNEIMGKTDQMRIDNGNDYRNGLSQMNGGMVKMEVKNEPIMYSDMNNMMIRPQQQQTNILQPPNTMRNFGNLQQIPTQTQQNHSIQQQQQPLRMNNIHSNNGGGGGYYQTMNQQPPMYSNGGMMMSQQQQQTQQWQNNHMIDPFASFPQQQRQTSLFESQQSNGPLPLDLENLTLPDQGMLDLDLDAVIRHEMAHDQSMTFDGL</sequence>
<protein>
    <submittedName>
        <fullName evidence="2">Fork-head domain-containing protein</fullName>
    </submittedName>
</protein>
<evidence type="ECO:0000313" key="2">
    <source>
        <dbReference type="WBParaSite" id="JU765_v2.g14729.t1"/>
    </source>
</evidence>
<dbReference type="WBParaSite" id="JU765_v2.g14729.t1">
    <property type="protein sequence ID" value="JU765_v2.g14729.t1"/>
    <property type="gene ID" value="JU765_v2.g14729"/>
</dbReference>
<reference evidence="2" key="1">
    <citation type="submission" date="2022-11" db="UniProtKB">
        <authorList>
            <consortium name="WormBaseParasite"/>
        </authorList>
    </citation>
    <scope>IDENTIFICATION</scope>
</reference>
<organism evidence="1 2">
    <name type="scientific">Panagrolaimus sp. JU765</name>
    <dbReference type="NCBI Taxonomy" id="591449"/>
    <lineage>
        <taxon>Eukaryota</taxon>
        <taxon>Metazoa</taxon>
        <taxon>Ecdysozoa</taxon>
        <taxon>Nematoda</taxon>
        <taxon>Chromadorea</taxon>
        <taxon>Rhabditida</taxon>
        <taxon>Tylenchina</taxon>
        <taxon>Panagrolaimomorpha</taxon>
        <taxon>Panagrolaimoidea</taxon>
        <taxon>Panagrolaimidae</taxon>
        <taxon>Panagrolaimus</taxon>
    </lineage>
</organism>
<evidence type="ECO:0000313" key="1">
    <source>
        <dbReference type="Proteomes" id="UP000887576"/>
    </source>
</evidence>
<dbReference type="Proteomes" id="UP000887576">
    <property type="component" value="Unplaced"/>
</dbReference>
<proteinExistence type="predicted"/>